<keyword evidence="2" id="KW-0964">Secreted</keyword>
<dbReference type="InterPro" id="IPR009465">
    <property type="entry name" value="Spondin_N"/>
</dbReference>
<dbReference type="GO" id="GO:0007155">
    <property type="term" value="P:cell adhesion"/>
    <property type="evidence" value="ECO:0007669"/>
    <property type="project" value="UniProtKB-KW"/>
</dbReference>
<dbReference type="PANTHER" id="PTHR11311:SF32">
    <property type="entry name" value="SPON2B PROTEIN"/>
    <property type="match status" value="1"/>
</dbReference>
<evidence type="ECO:0000256" key="9">
    <source>
        <dbReference type="ARBA" id="ARBA00022889"/>
    </source>
</evidence>
<evidence type="ECO:0000256" key="13">
    <source>
        <dbReference type="ARBA" id="ARBA00069886"/>
    </source>
</evidence>
<evidence type="ECO:0000256" key="2">
    <source>
        <dbReference type="ARBA" id="ARBA00022525"/>
    </source>
</evidence>
<dbReference type="Pfam" id="PF19028">
    <property type="entry name" value="TSP1_spondin"/>
    <property type="match status" value="1"/>
</dbReference>
<evidence type="ECO:0000313" key="17">
    <source>
        <dbReference type="Ensembl" id="ENSSLUP00000054375.1"/>
    </source>
</evidence>
<dbReference type="PROSITE" id="PS50092">
    <property type="entry name" value="TSP1"/>
    <property type="match status" value="1"/>
</dbReference>
<dbReference type="FunFam" id="2.60.40.2130:FF:000003">
    <property type="entry name" value="Spondin 2"/>
    <property type="match status" value="1"/>
</dbReference>
<feature type="chain" id="PRO_5034190589" description="Spondin-2" evidence="15">
    <location>
        <begin position="31"/>
        <end position="331"/>
    </location>
</feature>
<keyword evidence="4" id="KW-0399">Innate immunity</keyword>
<evidence type="ECO:0000256" key="4">
    <source>
        <dbReference type="ARBA" id="ARBA00022588"/>
    </source>
</evidence>
<evidence type="ECO:0000256" key="3">
    <source>
        <dbReference type="ARBA" id="ARBA00022530"/>
    </source>
</evidence>
<evidence type="ECO:0000256" key="11">
    <source>
        <dbReference type="ARBA" id="ARBA00023180"/>
    </source>
</evidence>
<dbReference type="Gene3D" id="2.60.40.2130">
    <property type="entry name" value="F-spondin domain"/>
    <property type="match status" value="1"/>
</dbReference>
<dbReference type="InterPro" id="IPR051418">
    <property type="entry name" value="Spondin/Thrombospondin_T1"/>
</dbReference>
<keyword evidence="18" id="KW-1185">Reference proteome</keyword>
<dbReference type="GeneTree" id="ENSGT00940000159900"/>
<sequence length="331" mass="37396">MNTTRNILSSSVALYHLIVMMLTLGQGVHSLPVPTDVPMCTASETAQYRLTFSGKWTQAAFPKQYPVYRPPAQWSNLIGVTHSSDYHMWQRNEFASNGVREFAEKGEAWTLMKEVEAAGERIQSVYGIFSAPAVMGGTGQMNTEFEVFARHSYLSFMVHLVPSPDWFVGVENFDLCDGDHWKENVSLELFPFDAGTDSGFTFSSPNFETIPQDKITQITSSFPSHPANSFYYPRLKHLPPIAKVMLTKIKKTNQIISLNSNNILFNTHKYQKYTPLDCEVSVWSPWGLCKSKCGDSGVQHRTRYIIMHPANNGLACPLLEEERKCFPDNCL</sequence>
<dbReference type="Pfam" id="PF06468">
    <property type="entry name" value="Spond_N"/>
    <property type="match status" value="1"/>
</dbReference>
<reference evidence="17" key="2">
    <citation type="submission" date="2025-09" db="UniProtKB">
        <authorList>
            <consortium name="Ensembl"/>
        </authorList>
    </citation>
    <scope>IDENTIFICATION</scope>
</reference>
<evidence type="ECO:0000256" key="5">
    <source>
        <dbReference type="ARBA" id="ARBA00022723"/>
    </source>
</evidence>
<dbReference type="SUPFAM" id="SSF82895">
    <property type="entry name" value="TSP-1 type 1 repeat"/>
    <property type="match status" value="1"/>
</dbReference>
<keyword evidence="6 15" id="KW-0732">Signal</keyword>
<dbReference type="GO" id="GO:0031012">
    <property type="term" value="C:extracellular matrix"/>
    <property type="evidence" value="ECO:0007669"/>
    <property type="project" value="TreeGrafter"/>
</dbReference>
<evidence type="ECO:0000256" key="14">
    <source>
        <dbReference type="ARBA" id="ARBA00074997"/>
    </source>
</evidence>
<evidence type="ECO:0000256" key="6">
    <source>
        <dbReference type="ARBA" id="ARBA00022729"/>
    </source>
</evidence>
<dbReference type="Proteomes" id="UP000694568">
    <property type="component" value="Unplaced"/>
</dbReference>
<keyword evidence="11" id="KW-0325">Glycoprotein</keyword>
<reference evidence="17" key="1">
    <citation type="submission" date="2025-08" db="UniProtKB">
        <authorList>
            <consortium name="Ensembl"/>
        </authorList>
    </citation>
    <scope>IDENTIFICATION</scope>
</reference>
<evidence type="ECO:0000256" key="12">
    <source>
        <dbReference type="ARBA" id="ARBA00062529"/>
    </source>
</evidence>
<dbReference type="PANTHER" id="PTHR11311">
    <property type="entry name" value="SPONDIN"/>
    <property type="match status" value="1"/>
</dbReference>
<dbReference type="NCBIfam" id="NF038123">
    <property type="entry name" value="NF038123_dom"/>
    <property type="match status" value="1"/>
</dbReference>
<keyword evidence="10" id="KW-1015">Disulfide bond</keyword>
<dbReference type="FunFam" id="2.20.100.10:FF:000037">
    <property type="entry name" value="Spondin 2"/>
    <property type="match status" value="1"/>
</dbReference>
<evidence type="ECO:0000256" key="15">
    <source>
        <dbReference type="SAM" id="SignalP"/>
    </source>
</evidence>
<evidence type="ECO:0000313" key="18">
    <source>
        <dbReference type="Proteomes" id="UP000694568"/>
    </source>
</evidence>
<proteinExistence type="predicted"/>
<dbReference type="InterPro" id="IPR038678">
    <property type="entry name" value="Spondin_N_sf"/>
</dbReference>
<keyword evidence="3" id="KW-0272">Extracellular matrix</keyword>
<keyword evidence="9" id="KW-0130">Cell adhesion</keyword>
<evidence type="ECO:0000256" key="10">
    <source>
        <dbReference type="ARBA" id="ARBA00023157"/>
    </source>
</evidence>
<feature type="domain" description="Spondin" evidence="16">
    <location>
        <begin position="36"/>
        <end position="226"/>
    </location>
</feature>
<evidence type="ECO:0000256" key="8">
    <source>
        <dbReference type="ARBA" id="ARBA00022859"/>
    </source>
</evidence>
<feature type="signal peptide" evidence="15">
    <location>
        <begin position="1"/>
        <end position="30"/>
    </location>
</feature>
<evidence type="ECO:0000256" key="1">
    <source>
        <dbReference type="ARBA" id="ARBA00004498"/>
    </source>
</evidence>
<dbReference type="PROSITE" id="PS51020">
    <property type="entry name" value="SPONDIN"/>
    <property type="match status" value="1"/>
</dbReference>
<evidence type="ECO:0000259" key="16">
    <source>
        <dbReference type="PROSITE" id="PS51020"/>
    </source>
</evidence>
<dbReference type="AlphaFoldDB" id="A0A8D0AI87"/>
<protein>
    <recommendedName>
        <fullName evidence="13">Spondin-2</fullName>
    </recommendedName>
    <alternativeName>
        <fullName evidence="14">Mindin</fullName>
    </alternativeName>
</protein>
<dbReference type="SMART" id="SM00209">
    <property type="entry name" value="TSP1"/>
    <property type="match status" value="1"/>
</dbReference>
<dbReference type="InterPro" id="IPR000884">
    <property type="entry name" value="TSP1_rpt"/>
</dbReference>
<name>A0A8D0AI87_SANLU</name>
<comment type="subunit">
    <text evidence="12">Monomer. Interacts with integrin.</text>
</comment>
<keyword evidence="7" id="KW-0106">Calcium</keyword>
<dbReference type="Ensembl" id="ENSSLUT00000055967.1">
    <property type="protein sequence ID" value="ENSSLUP00000054375.1"/>
    <property type="gene ID" value="ENSSLUG00000023507.1"/>
</dbReference>
<evidence type="ECO:0000256" key="7">
    <source>
        <dbReference type="ARBA" id="ARBA00022837"/>
    </source>
</evidence>
<accession>A0A8D0AI87</accession>
<gene>
    <name evidence="17" type="primary">spon2b</name>
</gene>
<comment type="subcellular location">
    <subcellularLocation>
        <location evidence="1">Secreted</location>
        <location evidence="1">Extracellular space</location>
        <location evidence="1">Extracellular matrix</location>
    </subcellularLocation>
</comment>
<dbReference type="InterPro" id="IPR036383">
    <property type="entry name" value="TSP1_rpt_sf"/>
</dbReference>
<dbReference type="Gene3D" id="2.20.100.10">
    <property type="entry name" value="Thrombospondin type-1 (TSP1) repeat"/>
    <property type="match status" value="1"/>
</dbReference>
<keyword evidence="5" id="KW-0479">Metal-binding</keyword>
<organism evidence="17 18">
    <name type="scientific">Sander lucioperca</name>
    <name type="common">Pike-perch</name>
    <name type="synonym">Perca lucioperca</name>
    <dbReference type="NCBI Taxonomy" id="283035"/>
    <lineage>
        <taxon>Eukaryota</taxon>
        <taxon>Metazoa</taxon>
        <taxon>Chordata</taxon>
        <taxon>Craniata</taxon>
        <taxon>Vertebrata</taxon>
        <taxon>Euteleostomi</taxon>
        <taxon>Actinopterygii</taxon>
        <taxon>Neopterygii</taxon>
        <taxon>Teleostei</taxon>
        <taxon>Neoteleostei</taxon>
        <taxon>Acanthomorphata</taxon>
        <taxon>Eupercaria</taxon>
        <taxon>Perciformes</taxon>
        <taxon>Percoidei</taxon>
        <taxon>Percidae</taxon>
        <taxon>Luciopercinae</taxon>
        <taxon>Sander</taxon>
    </lineage>
</organism>
<dbReference type="InterPro" id="IPR044004">
    <property type="entry name" value="TSP1_spondin_dom"/>
</dbReference>
<dbReference type="GO" id="GO:0045087">
    <property type="term" value="P:innate immune response"/>
    <property type="evidence" value="ECO:0007669"/>
    <property type="project" value="UniProtKB-KW"/>
</dbReference>
<keyword evidence="8" id="KW-0391">Immunity</keyword>
<dbReference type="GO" id="GO:0046872">
    <property type="term" value="F:metal ion binding"/>
    <property type="evidence" value="ECO:0007669"/>
    <property type="project" value="UniProtKB-KW"/>
</dbReference>